<comment type="caution">
    <text evidence="2">The sequence shown here is derived from an EMBL/GenBank/DDBJ whole genome shotgun (WGS) entry which is preliminary data.</text>
</comment>
<keyword evidence="3" id="KW-1185">Reference proteome</keyword>
<gene>
    <name evidence="2" type="ORF">LTR09_010964</name>
</gene>
<dbReference type="Pfam" id="PF26616">
    <property type="entry name" value="CorA-like"/>
    <property type="match status" value="1"/>
</dbReference>
<dbReference type="Proteomes" id="UP001271007">
    <property type="component" value="Unassembled WGS sequence"/>
</dbReference>
<organism evidence="2 3">
    <name type="scientific">Extremus antarcticus</name>
    <dbReference type="NCBI Taxonomy" id="702011"/>
    <lineage>
        <taxon>Eukaryota</taxon>
        <taxon>Fungi</taxon>
        <taxon>Dikarya</taxon>
        <taxon>Ascomycota</taxon>
        <taxon>Pezizomycotina</taxon>
        <taxon>Dothideomycetes</taxon>
        <taxon>Dothideomycetidae</taxon>
        <taxon>Mycosphaerellales</taxon>
        <taxon>Extremaceae</taxon>
        <taxon>Extremus</taxon>
    </lineage>
</organism>
<dbReference type="EMBL" id="JAWDJX010000058">
    <property type="protein sequence ID" value="KAK3047706.1"/>
    <property type="molecule type" value="Genomic_DNA"/>
</dbReference>
<evidence type="ECO:0000313" key="3">
    <source>
        <dbReference type="Proteomes" id="UP001271007"/>
    </source>
</evidence>
<protein>
    <recommendedName>
        <fullName evidence="1">CorA-like transporter domain-containing protein</fullName>
    </recommendedName>
</protein>
<evidence type="ECO:0000313" key="2">
    <source>
        <dbReference type="EMBL" id="KAK3047706.1"/>
    </source>
</evidence>
<evidence type="ECO:0000259" key="1">
    <source>
        <dbReference type="Pfam" id="PF26616"/>
    </source>
</evidence>
<reference evidence="2" key="1">
    <citation type="submission" date="2023-04" db="EMBL/GenBank/DDBJ databases">
        <title>Black Yeasts Isolated from many extreme environments.</title>
        <authorList>
            <person name="Coleine C."/>
            <person name="Stajich J.E."/>
            <person name="Selbmann L."/>
        </authorList>
    </citation>
    <scope>NUCLEOTIDE SEQUENCE</scope>
    <source>
        <strain evidence="2">CCFEE 5312</strain>
    </source>
</reference>
<feature type="domain" description="CorA-like transporter" evidence="1">
    <location>
        <begin position="4"/>
        <end position="138"/>
    </location>
</feature>
<dbReference type="AlphaFoldDB" id="A0AAJ0D6X4"/>
<sequence length="166" mass="18706">MDGWRLYPEGVDSFNPFECDAAAARQYLIDHEKLIFSESDVSVNIIDASGKQEMSLSLLRDTDSIPDSSRFKADHSSFYKEVDVLRHIKASNPDLRIISILRKHSLSPLMVSRELLLKILTFHDIGPGFLDLLPAFRVVDELSEKGNSLWSVRRGCQGEIGIVDSK</sequence>
<accession>A0AAJ0D6X4</accession>
<name>A0AAJ0D6X4_9PEZI</name>
<proteinExistence type="predicted"/>
<dbReference type="InterPro" id="IPR058257">
    <property type="entry name" value="CorA-like_dom"/>
</dbReference>